<dbReference type="Gramene" id="Psat02G0239600-T1">
    <property type="protein sequence ID" value="KAI5435953.1"/>
    <property type="gene ID" value="KIW84_022396"/>
</dbReference>
<sequence>MKNRFRRNLIVGFNSEAGWIDKESEVSCFAKAYFESIFAEHVLRRLSIDGVHFKALSMKDMTYLDGPFEMEVKETIWSSARDKSPGLNDLNFNFFKACWNILKEDLAKFVRCIEDKGPESFPVTYRKEKFLMVAGFNVYWFLFDGGGKWFAKSSAIDKEALIADYGLWSDGNWEWTVGLVGDPLYKDEFTHYSCP</sequence>
<reference evidence="1 2" key="1">
    <citation type="journal article" date="2022" name="Nat. Genet.">
        <title>Improved pea reference genome and pan-genome highlight genomic features and evolutionary characteristics.</title>
        <authorList>
            <person name="Yang T."/>
            <person name="Liu R."/>
            <person name="Luo Y."/>
            <person name="Hu S."/>
            <person name="Wang D."/>
            <person name="Wang C."/>
            <person name="Pandey M.K."/>
            <person name="Ge S."/>
            <person name="Xu Q."/>
            <person name="Li N."/>
            <person name="Li G."/>
            <person name="Huang Y."/>
            <person name="Saxena R.K."/>
            <person name="Ji Y."/>
            <person name="Li M."/>
            <person name="Yan X."/>
            <person name="He Y."/>
            <person name="Liu Y."/>
            <person name="Wang X."/>
            <person name="Xiang C."/>
            <person name="Varshney R.K."/>
            <person name="Ding H."/>
            <person name="Gao S."/>
            <person name="Zong X."/>
        </authorList>
    </citation>
    <scope>NUCLEOTIDE SEQUENCE [LARGE SCALE GENOMIC DNA]</scope>
    <source>
        <strain evidence="1 2">cv. Zhongwan 6</strain>
    </source>
</reference>
<gene>
    <name evidence="1" type="ORF">KIW84_022396</name>
</gene>
<organism evidence="1 2">
    <name type="scientific">Pisum sativum</name>
    <name type="common">Garden pea</name>
    <name type="synonym">Lathyrus oleraceus</name>
    <dbReference type="NCBI Taxonomy" id="3888"/>
    <lineage>
        <taxon>Eukaryota</taxon>
        <taxon>Viridiplantae</taxon>
        <taxon>Streptophyta</taxon>
        <taxon>Embryophyta</taxon>
        <taxon>Tracheophyta</taxon>
        <taxon>Spermatophyta</taxon>
        <taxon>Magnoliopsida</taxon>
        <taxon>eudicotyledons</taxon>
        <taxon>Gunneridae</taxon>
        <taxon>Pentapetalae</taxon>
        <taxon>rosids</taxon>
        <taxon>fabids</taxon>
        <taxon>Fabales</taxon>
        <taxon>Fabaceae</taxon>
        <taxon>Papilionoideae</taxon>
        <taxon>50 kb inversion clade</taxon>
        <taxon>NPAAA clade</taxon>
        <taxon>Hologalegina</taxon>
        <taxon>IRL clade</taxon>
        <taxon>Fabeae</taxon>
        <taxon>Lathyrus</taxon>
    </lineage>
</organism>
<dbReference type="EMBL" id="JAMSHJ010000002">
    <property type="protein sequence ID" value="KAI5435953.1"/>
    <property type="molecule type" value="Genomic_DNA"/>
</dbReference>
<accession>A0A9D5B6L3</accession>
<proteinExistence type="predicted"/>
<keyword evidence="2" id="KW-1185">Reference proteome</keyword>
<evidence type="ECO:0000313" key="1">
    <source>
        <dbReference type="EMBL" id="KAI5435953.1"/>
    </source>
</evidence>
<name>A0A9D5B6L3_PEA</name>
<comment type="caution">
    <text evidence="1">The sequence shown here is derived from an EMBL/GenBank/DDBJ whole genome shotgun (WGS) entry which is preliminary data.</text>
</comment>
<evidence type="ECO:0000313" key="2">
    <source>
        <dbReference type="Proteomes" id="UP001058974"/>
    </source>
</evidence>
<protein>
    <submittedName>
        <fullName evidence="1">Uncharacterized protein</fullName>
    </submittedName>
</protein>
<dbReference type="AlphaFoldDB" id="A0A9D5B6L3"/>
<dbReference type="Proteomes" id="UP001058974">
    <property type="component" value="Chromosome 2"/>
</dbReference>